<evidence type="ECO:0000256" key="5">
    <source>
        <dbReference type="ARBA" id="ARBA00022454"/>
    </source>
</evidence>
<evidence type="ECO:0000256" key="14">
    <source>
        <dbReference type="ARBA" id="ARBA00023242"/>
    </source>
</evidence>
<feature type="compositionally biased region" description="Basic and acidic residues" evidence="17">
    <location>
        <begin position="690"/>
        <end position="701"/>
    </location>
</feature>
<evidence type="ECO:0000256" key="10">
    <source>
        <dbReference type="ARBA" id="ARBA00022801"/>
    </source>
</evidence>
<feature type="compositionally biased region" description="Gly residues" evidence="17">
    <location>
        <begin position="626"/>
        <end position="638"/>
    </location>
</feature>
<evidence type="ECO:0000256" key="3">
    <source>
        <dbReference type="ARBA" id="ARBA00004286"/>
    </source>
</evidence>
<keyword evidence="10 16" id="KW-0378">Hydrolase</keyword>
<dbReference type="GO" id="GO:0006303">
    <property type="term" value="P:double-strand break repair via nonhomologous end joining"/>
    <property type="evidence" value="ECO:0007669"/>
    <property type="project" value="TreeGrafter"/>
</dbReference>
<comment type="subcellular location">
    <subcellularLocation>
        <location evidence="3">Chromosome</location>
    </subcellularLocation>
    <subcellularLocation>
        <location evidence="2 16">Nucleus</location>
    </subcellularLocation>
</comment>
<dbReference type="InterPro" id="IPR004843">
    <property type="entry name" value="Calcineurin-like_PHP"/>
</dbReference>
<gene>
    <name evidence="18" type="ORF">CTOB1V02_LOCUS6287</name>
</gene>
<keyword evidence="9 16" id="KW-0227">DNA damage</keyword>
<name>A0A7R8ZR14_9CRUS</name>
<evidence type="ECO:0000256" key="13">
    <source>
        <dbReference type="ARBA" id="ARBA00023211"/>
    </source>
</evidence>
<keyword evidence="13 16" id="KW-0464">Manganese</keyword>
<evidence type="ECO:0000256" key="12">
    <source>
        <dbReference type="ARBA" id="ARBA00023204"/>
    </source>
</evidence>
<keyword evidence="15 16" id="KW-0469">Meiosis</keyword>
<accession>A0A7R8ZR14</accession>
<evidence type="ECO:0000256" key="1">
    <source>
        <dbReference type="ARBA" id="ARBA00001936"/>
    </source>
</evidence>
<dbReference type="GO" id="GO:0000014">
    <property type="term" value="F:single-stranded DNA endodeoxyribonuclease activity"/>
    <property type="evidence" value="ECO:0007669"/>
    <property type="project" value="TreeGrafter"/>
</dbReference>
<dbReference type="Gene3D" id="3.60.21.10">
    <property type="match status" value="1"/>
</dbReference>
<dbReference type="InterPro" id="IPR007281">
    <property type="entry name" value="Mre11_DNA-bd"/>
</dbReference>
<dbReference type="InterPro" id="IPR041796">
    <property type="entry name" value="Mre11_N"/>
</dbReference>
<evidence type="ECO:0000256" key="6">
    <source>
        <dbReference type="ARBA" id="ARBA00022722"/>
    </source>
</evidence>
<evidence type="ECO:0000256" key="17">
    <source>
        <dbReference type="SAM" id="MobiDB-lite"/>
    </source>
</evidence>
<dbReference type="PIRSF" id="PIRSF000882">
    <property type="entry name" value="DSB_repair_MRE11"/>
    <property type="match status" value="1"/>
</dbReference>
<keyword evidence="7" id="KW-0479">Metal-binding</keyword>
<dbReference type="GO" id="GO:0035861">
    <property type="term" value="C:site of double-strand break"/>
    <property type="evidence" value="ECO:0007669"/>
    <property type="project" value="TreeGrafter"/>
</dbReference>
<keyword evidence="11 16" id="KW-0269">Exonuclease</keyword>
<dbReference type="OrthoDB" id="30417at2759"/>
<dbReference type="PANTHER" id="PTHR10139:SF1">
    <property type="entry name" value="DOUBLE-STRAND BREAK REPAIR PROTEIN MRE11"/>
    <property type="match status" value="1"/>
</dbReference>
<dbReference type="CDD" id="cd00840">
    <property type="entry name" value="MPP_Mre11_N"/>
    <property type="match status" value="1"/>
</dbReference>
<dbReference type="AlphaFoldDB" id="A0A7R8ZR14"/>
<comment type="similarity">
    <text evidence="4 16">Belongs to the MRE11/RAD32 family.</text>
</comment>
<feature type="compositionally biased region" description="Polar residues" evidence="17">
    <location>
        <begin position="668"/>
        <end position="686"/>
    </location>
</feature>
<dbReference type="Pfam" id="PF04152">
    <property type="entry name" value="Mre11_DNA_bind"/>
    <property type="match status" value="1"/>
</dbReference>
<dbReference type="Pfam" id="PF00149">
    <property type="entry name" value="Metallophos"/>
    <property type="match status" value="1"/>
</dbReference>
<feature type="region of interest" description="Disordered" evidence="17">
    <location>
        <begin position="559"/>
        <end position="701"/>
    </location>
</feature>
<dbReference type="InterPro" id="IPR029052">
    <property type="entry name" value="Metallo-depent_PP-like"/>
</dbReference>
<dbReference type="GO" id="GO:0097552">
    <property type="term" value="P:mitochondrial double-strand break repair via homologous recombination"/>
    <property type="evidence" value="ECO:0007669"/>
    <property type="project" value="TreeGrafter"/>
</dbReference>
<proteinExistence type="inferred from homology"/>
<dbReference type="GO" id="GO:0030145">
    <property type="term" value="F:manganese ion binding"/>
    <property type="evidence" value="ECO:0007669"/>
    <property type="project" value="UniProtKB-UniRule"/>
</dbReference>
<comment type="function">
    <text evidence="16">Core component of the MRN complex, which plays a central role in double-strand break (DSB) repair, DNA recombination, maintenance of telomere integrity and meiosis. The MRN complex is involved in the repair of DNA double-strand breaks (DSBs) via homologous recombination (HR), an error-free mechanism which primarily occurs during S and G2 phases. The complex (1) mediates the end resection of damaged DNA, which generates proper single-stranded DNA, a key initial steps in HR, and is (2) required for the recruitment of other repair factors and efficient activation of ATM and ATR upon DNA damage. Within the MRN complex, MRE11 possesses both single-strand endonuclease activity and double-strand-specific 3'-5' exonuclease activity. MRE11 first endonucleolytically cleaves the 5' strand at DNA DSB ends to prevent non-homologous end joining (NHEJ) and licence HR. It then generates a single-stranded DNA gap via 3' to 5' exonucleolytic degradation, which is required for single-strand invasion and recombination.</text>
</comment>
<keyword evidence="12 16" id="KW-0234">DNA repair</keyword>
<dbReference type="Gene3D" id="3.30.110.110">
    <property type="entry name" value="Mre11, capping domain"/>
    <property type="match status" value="1"/>
</dbReference>
<dbReference type="GO" id="GO:0008296">
    <property type="term" value="F:3'-5'-DNA exonuclease activity"/>
    <property type="evidence" value="ECO:0007669"/>
    <property type="project" value="InterPro"/>
</dbReference>
<reference evidence="18" key="1">
    <citation type="submission" date="2020-11" db="EMBL/GenBank/DDBJ databases">
        <authorList>
            <person name="Tran Van P."/>
        </authorList>
    </citation>
    <scope>NUCLEOTIDE SEQUENCE</scope>
</reference>
<dbReference type="GO" id="GO:0042138">
    <property type="term" value="P:meiotic DNA double-strand break formation"/>
    <property type="evidence" value="ECO:0007669"/>
    <property type="project" value="TreeGrafter"/>
</dbReference>
<evidence type="ECO:0000256" key="15">
    <source>
        <dbReference type="ARBA" id="ARBA00023254"/>
    </source>
</evidence>
<feature type="compositionally biased region" description="Acidic residues" evidence="17">
    <location>
        <begin position="582"/>
        <end position="593"/>
    </location>
</feature>
<dbReference type="InterPro" id="IPR038487">
    <property type="entry name" value="Mre11_capping_dom"/>
</dbReference>
<dbReference type="GO" id="GO:0030870">
    <property type="term" value="C:Mre11 complex"/>
    <property type="evidence" value="ECO:0007669"/>
    <property type="project" value="UniProtKB-UniRule"/>
</dbReference>
<comment type="cofactor">
    <cofactor evidence="1 16">
        <name>Mn(2+)</name>
        <dbReference type="ChEBI" id="CHEBI:29035"/>
    </cofactor>
</comment>
<organism evidence="18">
    <name type="scientific">Cyprideis torosa</name>
    <dbReference type="NCBI Taxonomy" id="163714"/>
    <lineage>
        <taxon>Eukaryota</taxon>
        <taxon>Metazoa</taxon>
        <taxon>Ecdysozoa</taxon>
        <taxon>Arthropoda</taxon>
        <taxon>Crustacea</taxon>
        <taxon>Oligostraca</taxon>
        <taxon>Ostracoda</taxon>
        <taxon>Podocopa</taxon>
        <taxon>Podocopida</taxon>
        <taxon>Cytherocopina</taxon>
        <taxon>Cytheroidea</taxon>
        <taxon>Cytherideidae</taxon>
        <taxon>Cyprideis</taxon>
    </lineage>
</organism>
<dbReference type="GO" id="GO:0000724">
    <property type="term" value="P:double-strand break repair via homologous recombination"/>
    <property type="evidence" value="ECO:0007669"/>
    <property type="project" value="TreeGrafter"/>
</dbReference>
<dbReference type="EMBL" id="OB661522">
    <property type="protein sequence ID" value="CAD7228404.1"/>
    <property type="molecule type" value="Genomic_DNA"/>
</dbReference>
<dbReference type="PANTHER" id="PTHR10139">
    <property type="entry name" value="DOUBLE-STRAND BREAK REPAIR PROTEIN MRE11"/>
    <property type="match status" value="1"/>
</dbReference>
<keyword evidence="14 16" id="KW-0539">Nucleus</keyword>
<protein>
    <recommendedName>
        <fullName evidence="16">Double-strand break repair protein</fullName>
    </recommendedName>
</protein>
<feature type="compositionally biased region" description="Basic and acidic residues" evidence="17">
    <location>
        <begin position="650"/>
        <end position="667"/>
    </location>
</feature>
<keyword evidence="8 16" id="KW-0255">Endonuclease</keyword>
<keyword evidence="5" id="KW-0158">Chromosome</keyword>
<dbReference type="InterPro" id="IPR003701">
    <property type="entry name" value="Mre11"/>
</dbReference>
<dbReference type="SMART" id="SM01347">
    <property type="entry name" value="Mre11_DNA_bind"/>
    <property type="match status" value="1"/>
</dbReference>
<sequence length="701" mass="78838">MPRPATVVMEEDEDAEGEPVEEVFAEDVLTMLIATDIHLGFAEQDAERGEDSFRTFEEILQVARSEEVDMVLLGGDLFHESNPSRQAVVRSDRLIEGTLIYWLDLDEGVGGAEEEEKWLNFEDDRVNVRLPVFSISGNHDDPSGLGSYSALDEFQACHLVNYFGKSLELDNIRVLPLVLNKGGTNVCLYGTNYINDQRLRNMFRQGKISYIFPPNTDDSTFFHINVLHQNRAQRDGKKFIKPSFLDDRFNLILWGHEHECISTMEVVPGKDFFILQPGSSVATSLCEGEAVPKHVFVVRIHKKKLQYDAIPLQTVRPFVMEDLLLDEALQPLMSQENLESRSFEVSVKEAKKKKEAELSRLIVERKLNKMIKEAESQLSGHEAQPRLPLIRLRVFHSLGEDPFHPVTFSAQWEGRVANRTGMVLFKRNRGKSERSDESYVNPDVLSELMSKQALGEQLQKFVEDYFKNVETEREAETVAGNPGLSVLSQYGLSWAVERTVGHGEKRALSRIVDHQVDKAKDYIHSNPDVTMENLHVALDSFRESRAKQPVQVEELEAVLSQAPAPTEYDSDDDLGVGGGALSEEEPNEEEEEQERGRRAPAGRARGRVSVWAQGADPQARVRQGGVAPGALGGAGGEGQWRRLPRWRPHSGAEERRREAPGCRRETTTLETTSGDVSENQDSSTKSGDFLGKEERLIAQTM</sequence>
<evidence type="ECO:0000256" key="11">
    <source>
        <dbReference type="ARBA" id="ARBA00022839"/>
    </source>
</evidence>
<evidence type="ECO:0000256" key="8">
    <source>
        <dbReference type="ARBA" id="ARBA00022759"/>
    </source>
</evidence>
<evidence type="ECO:0000256" key="2">
    <source>
        <dbReference type="ARBA" id="ARBA00004123"/>
    </source>
</evidence>
<evidence type="ECO:0000256" key="7">
    <source>
        <dbReference type="ARBA" id="ARBA00022723"/>
    </source>
</evidence>
<dbReference type="GO" id="GO:0000723">
    <property type="term" value="P:telomere maintenance"/>
    <property type="evidence" value="ECO:0007669"/>
    <property type="project" value="TreeGrafter"/>
</dbReference>
<evidence type="ECO:0000256" key="16">
    <source>
        <dbReference type="PIRNR" id="PIRNR000882"/>
    </source>
</evidence>
<evidence type="ECO:0000256" key="9">
    <source>
        <dbReference type="ARBA" id="ARBA00022763"/>
    </source>
</evidence>
<dbReference type="GO" id="GO:0031573">
    <property type="term" value="P:mitotic intra-S DNA damage checkpoint signaling"/>
    <property type="evidence" value="ECO:0007669"/>
    <property type="project" value="TreeGrafter"/>
</dbReference>
<dbReference type="SUPFAM" id="SSF56300">
    <property type="entry name" value="Metallo-dependent phosphatases"/>
    <property type="match status" value="1"/>
</dbReference>
<evidence type="ECO:0000256" key="4">
    <source>
        <dbReference type="ARBA" id="ARBA00009028"/>
    </source>
</evidence>
<evidence type="ECO:0000313" key="18">
    <source>
        <dbReference type="EMBL" id="CAD7228404.1"/>
    </source>
</evidence>
<dbReference type="GO" id="GO:0007095">
    <property type="term" value="P:mitotic G2 DNA damage checkpoint signaling"/>
    <property type="evidence" value="ECO:0007669"/>
    <property type="project" value="TreeGrafter"/>
</dbReference>
<keyword evidence="6 16" id="KW-0540">Nuclease</keyword>